<reference evidence="1 2" key="1">
    <citation type="submission" date="2013-07" db="EMBL/GenBank/DDBJ databases">
        <title>Genome of Archaeoglobus fulgidus.</title>
        <authorList>
            <person name="Fiebig A."/>
            <person name="Birkeland N.-K."/>
        </authorList>
    </citation>
    <scope>NUCLEOTIDE SEQUENCE [LARGE SCALE GENOMIC DNA]</scope>
    <source>
        <strain evidence="1 2">DSM 8774</strain>
    </source>
</reference>
<proteinExistence type="predicted"/>
<protein>
    <submittedName>
        <fullName evidence="1">Uncharacterized protein</fullName>
    </submittedName>
</protein>
<dbReference type="GeneID" id="60431006"/>
<dbReference type="AlphaFoldDB" id="A0A075WE15"/>
<name>A0A075WE15_ARCFL</name>
<accession>A0A075WE15</accession>
<sequence length="58" mass="6919">MEKVILEHLQRIEKQLEILNSKIENFLGFEELSEEELKELDEIEAKMEKGEKFVLNDV</sequence>
<dbReference type="HOGENOM" id="CLU_3002988_0_0_2"/>
<evidence type="ECO:0000313" key="2">
    <source>
        <dbReference type="Proteomes" id="UP000028501"/>
    </source>
</evidence>
<dbReference type="RefSeq" id="WP_010878559.1">
    <property type="nucleotide sequence ID" value="NZ_CP006577.1"/>
</dbReference>
<gene>
    <name evidence="1" type="ORF">AFULGI_00011570</name>
</gene>
<dbReference type="SMR" id="A0A075WE15"/>
<dbReference type="EMBL" id="CP006577">
    <property type="protein sequence ID" value="AIG97937.1"/>
    <property type="molecule type" value="Genomic_DNA"/>
</dbReference>
<dbReference type="KEGG" id="afg:AFULGI_00011570"/>
<evidence type="ECO:0000313" key="1">
    <source>
        <dbReference type="EMBL" id="AIG97937.1"/>
    </source>
</evidence>
<organism evidence="1 2">
    <name type="scientific">Archaeoglobus fulgidus DSM 8774</name>
    <dbReference type="NCBI Taxonomy" id="1344584"/>
    <lineage>
        <taxon>Archaea</taxon>
        <taxon>Methanobacteriati</taxon>
        <taxon>Methanobacteriota</taxon>
        <taxon>Archaeoglobi</taxon>
        <taxon>Archaeoglobales</taxon>
        <taxon>Archaeoglobaceae</taxon>
        <taxon>Archaeoglobus</taxon>
    </lineage>
</organism>
<dbReference type="Proteomes" id="UP000028501">
    <property type="component" value="Chromosome"/>
</dbReference>